<dbReference type="Pfam" id="PF07681">
    <property type="entry name" value="DoxX"/>
    <property type="match status" value="1"/>
</dbReference>
<evidence type="ECO:0000256" key="1">
    <source>
        <dbReference type="ARBA" id="ARBA00004141"/>
    </source>
</evidence>
<dbReference type="InterPro" id="IPR032808">
    <property type="entry name" value="DoxX"/>
</dbReference>
<evidence type="ECO:0000256" key="4">
    <source>
        <dbReference type="ARBA" id="ARBA00023136"/>
    </source>
</evidence>
<dbReference type="RefSeq" id="WP_143782600.1">
    <property type="nucleotide sequence ID" value="NZ_CP041616.1"/>
</dbReference>
<evidence type="ECO:0000256" key="3">
    <source>
        <dbReference type="ARBA" id="ARBA00022989"/>
    </source>
</evidence>
<dbReference type="KEGG" id="orz:FNH13_05840"/>
<proteinExistence type="predicted"/>
<dbReference type="AlphaFoldDB" id="A0A516G8V7"/>
<dbReference type="Proteomes" id="UP000315395">
    <property type="component" value="Chromosome"/>
</dbReference>
<evidence type="ECO:0000313" key="5">
    <source>
        <dbReference type="EMBL" id="QDO87925.1"/>
    </source>
</evidence>
<protein>
    <submittedName>
        <fullName evidence="5">DoxX family protein</fullName>
    </submittedName>
</protein>
<evidence type="ECO:0000313" key="6">
    <source>
        <dbReference type="Proteomes" id="UP000315395"/>
    </source>
</evidence>
<dbReference type="GO" id="GO:0016020">
    <property type="term" value="C:membrane"/>
    <property type="evidence" value="ECO:0007669"/>
    <property type="project" value="UniProtKB-SubCell"/>
</dbReference>
<sequence length="166" mass="17451">MVFRKLARPLLASAFITRGIDALQHPGSRIPAAQKFSAAVAEPLGVPNDPELLVRVNGAVMAGAGTLLALGKFPRVAGAALALSLVPATFFEHRFWEEEDPEVKAAEKKQFFGNLGLLGGVVLASLDTAGNPSLVWRTKNAAHIASLESQLAAKNAVSAVSDKLPF</sequence>
<comment type="subcellular location">
    <subcellularLocation>
        <location evidence="1">Membrane</location>
        <topology evidence="1">Multi-pass membrane protein</topology>
    </subcellularLocation>
</comment>
<dbReference type="EMBL" id="CP041616">
    <property type="protein sequence ID" value="QDO87925.1"/>
    <property type="molecule type" value="Genomic_DNA"/>
</dbReference>
<gene>
    <name evidence="5" type="ORF">FNH13_05840</name>
</gene>
<keyword evidence="6" id="KW-1185">Reference proteome</keyword>
<dbReference type="OrthoDB" id="329282at2"/>
<accession>A0A516G8V7</accession>
<organism evidence="5 6">
    <name type="scientific">Ornithinimicrobium ciconiae</name>
    <dbReference type="NCBI Taxonomy" id="2594265"/>
    <lineage>
        <taxon>Bacteria</taxon>
        <taxon>Bacillati</taxon>
        <taxon>Actinomycetota</taxon>
        <taxon>Actinomycetes</taxon>
        <taxon>Micrococcales</taxon>
        <taxon>Ornithinimicrobiaceae</taxon>
        <taxon>Ornithinimicrobium</taxon>
    </lineage>
</organism>
<keyword evidence="4" id="KW-0472">Membrane</keyword>
<keyword evidence="2" id="KW-0812">Transmembrane</keyword>
<reference evidence="5 6" key="1">
    <citation type="submission" date="2019-07" db="EMBL/GenBank/DDBJ databases">
        <title>complete genome sequencing of Ornithinimicrobium sp. H23M54.</title>
        <authorList>
            <person name="Bae J.-W."/>
            <person name="Lee S.-Y."/>
        </authorList>
    </citation>
    <scope>NUCLEOTIDE SEQUENCE [LARGE SCALE GENOMIC DNA]</scope>
    <source>
        <strain evidence="5 6">H23M54</strain>
    </source>
</reference>
<name>A0A516G8V7_9MICO</name>
<keyword evidence="3" id="KW-1133">Transmembrane helix</keyword>
<evidence type="ECO:0000256" key="2">
    <source>
        <dbReference type="ARBA" id="ARBA00022692"/>
    </source>
</evidence>